<evidence type="ECO:0000256" key="2">
    <source>
        <dbReference type="ARBA" id="ARBA00022603"/>
    </source>
</evidence>
<dbReference type="Proteomes" id="UP001151582">
    <property type="component" value="Unassembled WGS sequence"/>
</dbReference>
<dbReference type="PANTHER" id="PTHR12315:SF0">
    <property type="entry name" value="7SK SNRNA METHYLPHOSPHATE CAPPING ENZYME"/>
    <property type="match status" value="1"/>
</dbReference>
<dbReference type="Gene3D" id="3.40.50.150">
    <property type="entry name" value="Vaccinia Virus protein VP39"/>
    <property type="match status" value="1"/>
</dbReference>
<protein>
    <recommendedName>
        <fullName evidence="6">RNA methyltransferase</fullName>
        <ecNumber evidence="6">2.1.1.-</ecNumber>
    </recommendedName>
</protein>
<evidence type="ECO:0000259" key="8">
    <source>
        <dbReference type="PROSITE" id="PS51515"/>
    </source>
</evidence>
<dbReference type="AlphaFoldDB" id="A0A9W8AZP4"/>
<dbReference type="Pfam" id="PF13649">
    <property type="entry name" value="Methyltransf_25"/>
    <property type="match status" value="1"/>
</dbReference>
<keyword evidence="3 6" id="KW-0808">Transferase</keyword>
<dbReference type="GO" id="GO:0040031">
    <property type="term" value="P:snRNA modification"/>
    <property type="evidence" value="ECO:0007669"/>
    <property type="project" value="TreeGrafter"/>
</dbReference>
<dbReference type="InterPro" id="IPR041698">
    <property type="entry name" value="Methyltransf_25"/>
</dbReference>
<evidence type="ECO:0000256" key="7">
    <source>
        <dbReference type="SAM" id="MobiDB-lite"/>
    </source>
</evidence>
<dbReference type="InterPro" id="IPR039772">
    <property type="entry name" value="Bin3-like"/>
</dbReference>
<evidence type="ECO:0000256" key="6">
    <source>
        <dbReference type="RuleBase" id="RU367087"/>
    </source>
</evidence>
<evidence type="ECO:0000313" key="10">
    <source>
        <dbReference type="Proteomes" id="UP001151582"/>
    </source>
</evidence>
<dbReference type="SUPFAM" id="SSF53335">
    <property type="entry name" value="S-adenosyl-L-methionine-dependent methyltransferases"/>
    <property type="match status" value="1"/>
</dbReference>
<feature type="non-terminal residue" evidence="9">
    <location>
        <position position="300"/>
    </location>
</feature>
<feature type="region of interest" description="Disordered" evidence="7">
    <location>
        <begin position="1"/>
        <end position="36"/>
    </location>
</feature>
<dbReference type="PROSITE" id="PS51515">
    <property type="entry name" value="BIN3_SAM"/>
    <property type="match status" value="1"/>
</dbReference>
<feature type="domain" description="Bin3-type SAM" evidence="8">
    <location>
        <begin position="59"/>
        <end position="300"/>
    </location>
</feature>
<gene>
    <name evidence="9" type="ORF">H4R34_003997</name>
</gene>
<sequence length="300" mass="33588">MSSDSKRIADESPCPHQKRPKVDGKPASTRTAQQYPHGNFPNYYGYRHLSVAPSALANEPRLAVLRPEWVHGQRVLDIGCNTGLITAYLAQHGSPQWIVGVDIDRTLVQKAKGHVNFVHSLQYPALSAHTRSTPPSVTDTHYFPLSMPLLYGQVAAYHPLLVPVAYRASGQTLAQLPPLRFPQNIFLYATNWAAEDLAALPTEYDLILALSVAKWIHLNQGDTGIQAFFAKVYQQLAFGGRFLFEPQPWESYANSCKVNAHLHHTFKTIKFFPSSFTEYLLQVVGFQSVEQLQTPDTYAK</sequence>
<dbReference type="Pfam" id="PF06859">
    <property type="entry name" value="Bin3"/>
    <property type="match status" value="1"/>
</dbReference>
<dbReference type="GO" id="GO:0032259">
    <property type="term" value="P:methylation"/>
    <property type="evidence" value="ECO:0007669"/>
    <property type="project" value="UniProtKB-KW"/>
</dbReference>
<name>A0A9W8AZP4_9FUNG</name>
<feature type="compositionally biased region" description="Basic and acidic residues" evidence="7">
    <location>
        <begin position="1"/>
        <end position="10"/>
    </location>
</feature>
<dbReference type="EC" id="2.1.1.-" evidence="6"/>
<dbReference type="GO" id="GO:0008173">
    <property type="term" value="F:RNA methyltransferase activity"/>
    <property type="evidence" value="ECO:0007669"/>
    <property type="project" value="UniProtKB-UniRule"/>
</dbReference>
<keyword evidence="2 6" id="KW-0489">Methyltransferase</keyword>
<accession>A0A9W8AZP4</accession>
<dbReference type="GO" id="GO:0017069">
    <property type="term" value="F:snRNA binding"/>
    <property type="evidence" value="ECO:0007669"/>
    <property type="project" value="TreeGrafter"/>
</dbReference>
<keyword evidence="4 5" id="KW-0949">S-adenosyl-L-methionine</keyword>
<evidence type="ECO:0000256" key="4">
    <source>
        <dbReference type="ARBA" id="ARBA00022691"/>
    </source>
</evidence>
<comment type="caution">
    <text evidence="9">The sequence shown here is derived from an EMBL/GenBank/DDBJ whole genome shotgun (WGS) entry which is preliminary data.</text>
</comment>
<dbReference type="PANTHER" id="PTHR12315">
    <property type="entry name" value="BICOID-INTERACTING PROTEIN RELATED"/>
    <property type="match status" value="1"/>
</dbReference>
<keyword evidence="10" id="KW-1185">Reference proteome</keyword>
<dbReference type="CDD" id="cd02440">
    <property type="entry name" value="AdoMet_MTases"/>
    <property type="match status" value="1"/>
</dbReference>
<dbReference type="InterPro" id="IPR029063">
    <property type="entry name" value="SAM-dependent_MTases_sf"/>
</dbReference>
<dbReference type="InterPro" id="IPR024160">
    <property type="entry name" value="BIN3_SAM-bd_dom"/>
</dbReference>
<dbReference type="OrthoDB" id="540004at2759"/>
<proteinExistence type="inferred from homology"/>
<comment type="similarity">
    <text evidence="1 6">Belongs to the methyltransferase superfamily.</text>
</comment>
<dbReference type="InterPro" id="IPR010675">
    <property type="entry name" value="Bin3_C"/>
</dbReference>
<organism evidence="9 10">
    <name type="scientific">Dimargaris verticillata</name>
    <dbReference type="NCBI Taxonomy" id="2761393"/>
    <lineage>
        <taxon>Eukaryota</taxon>
        <taxon>Fungi</taxon>
        <taxon>Fungi incertae sedis</taxon>
        <taxon>Zoopagomycota</taxon>
        <taxon>Kickxellomycotina</taxon>
        <taxon>Dimargaritomycetes</taxon>
        <taxon>Dimargaritales</taxon>
        <taxon>Dimargaritaceae</taxon>
        <taxon>Dimargaris</taxon>
    </lineage>
</organism>
<dbReference type="GO" id="GO:0008171">
    <property type="term" value="F:O-methyltransferase activity"/>
    <property type="evidence" value="ECO:0007669"/>
    <property type="project" value="UniProtKB-UniRule"/>
</dbReference>
<evidence type="ECO:0000256" key="1">
    <source>
        <dbReference type="ARBA" id="ARBA00008361"/>
    </source>
</evidence>
<reference evidence="9" key="1">
    <citation type="submission" date="2022-07" db="EMBL/GenBank/DDBJ databases">
        <title>Phylogenomic reconstructions and comparative analyses of Kickxellomycotina fungi.</title>
        <authorList>
            <person name="Reynolds N.K."/>
            <person name="Stajich J.E."/>
            <person name="Barry K."/>
            <person name="Grigoriev I.V."/>
            <person name="Crous P."/>
            <person name="Smith M.E."/>
        </authorList>
    </citation>
    <scope>NUCLEOTIDE SEQUENCE</scope>
    <source>
        <strain evidence="9">RSA 567</strain>
    </source>
</reference>
<evidence type="ECO:0000256" key="3">
    <source>
        <dbReference type="ARBA" id="ARBA00022679"/>
    </source>
</evidence>
<evidence type="ECO:0000313" key="9">
    <source>
        <dbReference type="EMBL" id="KAJ1976390.1"/>
    </source>
</evidence>
<dbReference type="EMBL" id="JANBQB010000436">
    <property type="protein sequence ID" value="KAJ1976390.1"/>
    <property type="molecule type" value="Genomic_DNA"/>
</dbReference>
<evidence type="ECO:0000256" key="5">
    <source>
        <dbReference type="PROSITE-ProRule" id="PRU00848"/>
    </source>
</evidence>